<sequence>MRRLWARVWLRHTALVVLVTALVAVVVIAVRDGDDGGHLAANRAQLRKACDGALPYEDLRRLVPDGRAGELTQHGTMLEPGQESRSLLDCSLSWGDGYGVTVHAEALVSDVPEGMQTDDLLGTAGADGTYVAPGTTGQYGRRGAWVVAECVGGLRGRVRPTTDLYVAVLVTDGEHQGGDSQAEREKRARADRATALTGFRTAVHVANAITKAQNCGSAPLKVPTRVLDTYQAYNDNADWQSERVEEPGRDLRKCGWINPRSLPGLMSGPWTTLGDIEDSGLVSACQGTWDAEAEDNDGTQPRDWQITGVEAASWAGILGRTAYDAYEREGHVPGWGATQSRGRPSGDGGNGDDGNSDSGKGGNGGREQAGAQGEDRISSYADDPQLALWARSVCDGRETYHRVSVIPAILIEDGATATLSAKEHAKLSRTARTVLDRYLSAADGWPKSAGCRDTKVLGEVEEWH</sequence>
<evidence type="ECO:0000313" key="3">
    <source>
        <dbReference type="Proteomes" id="UP001500253"/>
    </source>
</evidence>
<dbReference type="Proteomes" id="UP001500253">
    <property type="component" value="Unassembled WGS sequence"/>
</dbReference>
<reference evidence="3" key="1">
    <citation type="journal article" date="2019" name="Int. J. Syst. Evol. Microbiol.">
        <title>The Global Catalogue of Microorganisms (GCM) 10K type strain sequencing project: providing services to taxonomists for standard genome sequencing and annotation.</title>
        <authorList>
            <consortium name="The Broad Institute Genomics Platform"/>
            <consortium name="The Broad Institute Genome Sequencing Center for Infectious Disease"/>
            <person name="Wu L."/>
            <person name="Ma J."/>
        </authorList>
    </citation>
    <scope>NUCLEOTIDE SEQUENCE [LARGE SCALE GENOMIC DNA]</scope>
    <source>
        <strain evidence="3">JCM 4316</strain>
    </source>
</reference>
<protein>
    <submittedName>
        <fullName evidence="2">Uncharacterized protein</fullName>
    </submittedName>
</protein>
<feature type="region of interest" description="Disordered" evidence="1">
    <location>
        <begin position="331"/>
        <end position="378"/>
    </location>
</feature>
<name>A0ABP5T128_9ACTN</name>
<accession>A0ABP5T128</accession>
<proteinExistence type="predicted"/>
<organism evidence="2 3">
    <name type="scientific">Streptomyces cuspidosporus</name>
    <dbReference type="NCBI Taxonomy" id="66882"/>
    <lineage>
        <taxon>Bacteria</taxon>
        <taxon>Bacillati</taxon>
        <taxon>Actinomycetota</taxon>
        <taxon>Actinomycetes</taxon>
        <taxon>Kitasatosporales</taxon>
        <taxon>Streptomycetaceae</taxon>
        <taxon>Streptomyces</taxon>
    </lineage>
</organism>
<evidence type="ECO:0000256" key="1">
    <source>
        <dbReference type="SAM" id="MobiDB-lite"/>
    </source>
</evidence>
<dbReference type="RefSeq" id="WP_346175026.1">
    <property type="nucleotide sequence ID" value="NZ_BAAASD010000010.1"/>
</dbReference>
<gene>
    <name evidence="2" type="ORF">GCM10010246_30880</name>
</gene>
<dbReference type="EMBL" id="BAAASD010000010">
    <property type="protein sequence ID" value="GAA2343210.1"/>
    <property type="molecule type" value="Genomic_DNA"/>
</dbReference>
<evidence type="ECO:0000313" key="2">
    <source>
        <dbReference type="EMBL" id="GAA2343210.1"/>
    </source>
</evidence>
<comment type="caution">
    <text evidence="2">The sequence shown here is derived from an EMBL/GenBank/DDBJ whole genome shotgun (WGS) entry which is preliminary data.</text>
</comment>
<keyword evidence="3" id="KW-1185">Reference proteome</keyword>